<dbReference type="CDD" id="cd07205">
    <property type="entry name" value="Pat_PNPLA6_PNPLA7_NTE1_like"/>
    <property type="match status" value="1"/>
</dbReference>
<dbReference type="RefSeq" id="WP_133817744.1">
    <property type="nucleotide sequence ID" value="NZ_SNZH01000003.1"/>
</dbReference>
<keyword evidence="3 4" id="KW-0443">Lipid metabolism</keyword>
<dbReference type="PANTHER" id="PTHR14226:SF29">
    <property type="entry name" value="NEUROPATHY TARGET ESTERASE SWS"/>
    <property type="match status" value="1"/>
</dbReference>
<feature type="chain" id="PRO_5020393547" evidence="5">
    <location>
        <begin position="23"/>
        <end position="735"/>
    </location>
</feature>
<dbReference type="SUPFAM" id="SSF52151">
    <property type="entry name" value="FabD/lysophospholipase-like"/>
    <property type="match status" value="1"/>
</dbReference>
<dbReference type="GO" id="GO:0016042">
    <property type="term" value="P:lipid catabolic process"/>
    <property type="evidence" value="ECO:0007669"/>
    <property type="project" value="UniProtKB-UniRule"/>
</dbReference>
<dbReference type="GO" id="GO:0016787">
    <property type="term" value="F:hydrolase activity"/>
    <property type="evidence" value="ECO:0007669"/>
    <property type="project" value="UniProtKB-UniRule"/>
</dbReference>
<evidence type="ECO:0000256" key="1">
    <source>
        <dbReference type="ARBA" id="ARBA00022801"/>
    </source>
</evidence>
<proteinExistence type="predicted"/>
<dbReference type="AlphaFoldDB" id="A0A4R6Z4J6"/>
<protein>
    <submittedName>
        <fullName evidence="7">NTE family protein</fullName>
    </submittedName>
</protein>
<dbReference type="PANTHER" id="PTHR14226">
    <property type="entry name" value="NEUROPATHY TARGET ESTERASE/SWISS CHEESE D.MELANOGASTER"/>
    <property type="match status" value="1"/>
</dbReference>
<comment type="caution">
    <text evidence="7">The sequence shown here is derived from an EMBL/GenBank/DDBJ whole genome shotgun (WGS) entry which is preliminary data.</text>
</comment>
<evidence type="ECO:0000256" key="3">
    <source>
        <dbReference type="ARBA" id="ARBA00023098"/>
    </source>
</evidence>
<keyword evidence="8" id="KW-1185">Reference proteome</keyword>
<dbReference type="Pfam" id="PF01734">
    <property type="entry name" value="Patatin"/>
    <property type="match status" value="1"/>
</dbReference>
<organism evidence="7 8">
    <name type="scientific">Tahibacter aquaticus</name>
    <dbReference type="NCBI Taxonomy" id="520092"/>
    <lineage>
        <taxon>Bacteria</taxon>
        <taxon>Pseudomonadati</taxon>
        <taxon>Pseudomonadota</taxon>
        <taxon>Gammaproteobacteria</taxon>
        <taxon>Lysobacterales</taxon>
        <taxon>Rhodanobacteraceae</taxon>
        <taxon>Tahibacter</taxon>
    </lineage>
</organism>
<dbReference type="InterPro" id="IPR050301">
    <property type="entry name" value="NTE"/>
</dbReference>
<feature type="short sequence motif" description="GXGXXG" evidence="4">
    <location>
        <begin position="30"/>
        <end position="35"/>
    </location>
</feature>
<sequence length="735" mass="79954">MFRPRFLLLALALLASPLLAQAKTCLVLGGGGARGAAHIGVLKVLERERIPVDCITGTSMGAIAGGLYAAGYDADAVEAVLKGIDWKDMFRDDPSREELPMRRKEDELRFLGGIELGLKDGSIALPRGMIQGQKLQLLLRRLLLSTAHLDTFDQLPIPFRPVATDIISGEKVVFHDGDLAMAIRASMSVPGAFAPIRYRGKLMVDGGIVDNVPIDIARELGATRMIVVSVGEPLLPEEKLNSPFSIANQMLGTLMKRETDLQLASLDQDADVLLVPVMGDIGSADFNRSPEAVAAGMAAAEAALPALRRYAVSEADYAAFQQRHRKPRFDPPLIAFLDVLRGRSRTAAYVEQRLSDSVGKPLDTEQLEKDIGLAYGDGSYERITYQLENRDGQTGLSVQPVDKGWGPNFLRFGLRLSDDFAGRNSYQLIGEINFTGLNERGGESRNRVELGRVTGLHSEFYQPFGDAGQYYVAPYFDYRAYNFPIGADLSVANDAVAEYRRSRGLLATELGYTPNSTWRLSSTLEYGYDEAKRRVGTPELPGAISNTYGGLMLRATRDSLDDSGFPSRGTRLDLSHEFLFSGEDGTASDVSRLSWDTAFSRGPNRWLLGARVHSAGGDNNLLSTFGTLGGLANLSGFTENQILANQIALGRMVYYRRLTDAEQLVSVPVYLGGSLEVGGIWDSREAINRSDLIGAGSVFLGVDTFLGPMFLGFGHAEGGNNSFYLSFGSLLRSDP</sequence>
<evidence type="ECO:0000259" key="6">
    <source>
        <dbReference type="PROSITE" id="PS51635"/>
    </source>
</evidence>
<evidence type="ECO:0000256" key="4">
    <source>
        <dbReference type="PROSITE-ProRule" id="PRU01161"/>
    </source>
</evidence>
<evidence type="ECO:0000313" key="7">
    <source>
        <dbReference type="EMBL" id="TDR46607.1"/>
    </source>
</evidence>
<reference evidence="7 8" key="1">
    <citation type="submission" date="2019-03" db="EMBL/GenBank/DDBJ databases">
        <title>Genomic Encyclopedia of Type Strains, Phase IV (KMG-IV): sequencing the most valuable type-strain genomes for metagenomic binning, comparative biology and taxonomic classification.</title>
        <authorList>
            <person name="Goeker M."/>
        </authorList>
    </citation>
    <scope>NUCLEOTIDE SEQUENCE [LARGE SCALE GENOMIC DNA]</scope>
    <source>
        <strain evidence="7 8">DSM 21667</strain>
    </source>
</reference>
<evidence type="ECO:0000313" key="8">
    <source>
        <dbReference type="Proteomes" id="UP000295293"/>
    </source>
</evidence>
<dbReference type="PROSITE" id="PS51635">
    <property type="entry name" value="PNPLA"/>
    <property type="match status" value="1"/>
</dbReference>
<dbReference type="Gene3D" id="3.40.1090.10">
    <property type="entry name" value="Cytosolic phospholipase A2 catalytic domain"/>
    <property type="match status" value="2"/>
</dbReference>
<name>A0A4R6Z4J6_9GAMM</name>
<accession>A0A4R6Z4J6</accession>
<evidence type="ECO:0000256" key="2">
    <source>
        <dbReference type="ARBA" id="ARBA00022963"/>
    </source>
</evidence>
<feature type="short sequence motif" description="GXSXG" evidence="4">
    <location>
        <begin position="57"/>
        <end position="61"/>
    </location>
</feature>
<feature type="short sequence motif" description="DGA/G" evidence="4">
    <location>
        <begin position="205"/>
        <end position="207"/>
    </location>
</feature>
<feature type="domain" description="PNPLA" evidence="6">
    <location>
        <begin position="26"/>
        <end position="218"/>
    </location>
</feature>
<evidence type="ECO:0000256" key="5">
    <source>
        <dbReference type="SAM" id="SignalP"/>
    </source>
</evidence>
<keyword evidence="2 4" id="KW-0442">Lipid degradation</keyword>
<dbReference type="Proteomes" id="UP000295293">
    <property type="component" value="Unassembled WGS sequence"/>
</dbReference>
<dbReference type="InterPro" id="IPR016035">
    <property type="entry name" value="Acyl_Trfase/lysoPLipase"/>
</dbReference>
<dbReference type="OrthoDB" id="5290098at2"/>
<gene>
    <name evidence="7" type="ORF">DFR29_103141</name>
</gene>
<feature type="signal peptide" evidence="5">
    <location>
        <begin position="1"/>
        <end position="22"/>
    </location>
</feature>
<dbReference type="InterPro" id="IPR002641">
    <property type="entry name" value="PNPLA_dom"/>
</dbReference>
<feature type="active site" description="Proton acceptor" evidence="4">
    <location>
        <position position="205"/>
    </location>
</feature>
<feature type="active site" description="Nucleophile" evidence="4">
    <location>
        <position position="59"/>
    </location>
</feature>
<dbReference type="Gene3D" id="2.40.160.50">
    <property type="entry name" value="membrane protein fhac: a member of the omp85/tpsb transporter family"/>
    <property type="match status" value="1"/>
</dbReference>
<keyword evidence="5" id="KW-0732">Signal</keyword>
<dbReference type="EMBL" id="SNZH01000003">
    <property type="protein sequence ID" value="TDR46607.1"/>
    <property type="molecule type" value="Genomic_DNA"/>
</dbReference>
<keyword evidence="1 4" id="KW-0378">Hydrolase</keyword>